<dbReference type="OrthoDB" id="2894845at2759"/>
<evidence type="ECO:0000313" key="1">
    <source>
        <dbReference type="EMBL" id="THU75094.1"/>
    </source>
</evidence>
<name>A0A4S8KI44_DENBC</name>
<organism evidence="1 2">
    <name type="scientific">Dendrothele bispora (strain CBS 962.96)</name>
    <dbReference type="NCBI Taxonomy" id="1314807"/>
    <lineage>
        <taxon>Eukaryota</taxon>
        <taxon>Fungi</taxon>
        <taxon>Dikarya</taxon>
        <taxon>Basidiomycota</taxon>
        <taxon>Agaricomycotina</taxon>
        <taxon>Agaricomycetes</taxon>
        <taxon>Agaricomycetidae</taxon>
        <taxon>Agaricales</taxon>
        <taxon>Agaricales incertae sedis</taxon>
        <taxon>Dendrothele</taxon>
    </lineage>
</organism>
<dbReference type="EMBL" id="ML182955">
    <property type="protein sequence ID" value="THU75094.1"/>
    <property type="molecule type" value="Genomic_DNA"/>
</dbReference>
<evidence type="ECO:0000313" key="2">
    <source>
        <dbReference type="Proteomes" id="UP000297245"/>
    </source>
</evidence>
<dbReference type="AlphaFoldDB" id="A0A4S8KI44"/>
<keyword evidence="2" id="KW-1185">Reference proteome</keyword>
<evidence type="ECO:0008006" key="3">
    <source>
        <dbReference type="Google" id="ProtNLM"/>
    </source>
</evidence>
<gene>
    <name evidence="1" type="ORF">K435DRAFT_881657</name>
</gene>
<dbReference type="Proteomes" id="UP000297245">
    <property type="component" value="Unassembled WGS sequence"/>
</dbReference>
<proteinExistence type="predicted"/>
<reference evidence="1 2" key="1">
    <citation type="journal article" date="2019" name="Nat. Ecol. Evol.">
        <title>Megaphylogeny resolves global patterns of mushroom evolution.</title>
        <authorList>
            <person name="Varga T."/>
            <person name="Krizsan K."/>
            <person name="Foldi C."/>
            <person name="Dima B."/>
            <person name="Sanchez-Garcia M."/>
            <person name="Sanchez-Ramirez S."/>
            <person name="Szollosi G.J."/>
            <person name="Szarkandi J.G."/>
            <person name="Papp V."/>
            <person name="Albert L."/>
            <person name="Andreopoulos W."/>
            <person name="Angelini C."/>
            <person name="Antonin V."/>
            <person name="Barry K.W."/>
            <person name="Bougher N.L."/>
            <person name="Buchanan P."/>
            <person name="Buyck B."/>
            <person name="Bense V."/>
            <person name="Catcheside P."/>
            <person name="Chovatia M."/>
            <person name="Cooper J."/>
            <person name="Damon W."/>
            <person name="Desjardin D."/>
            <person name="Finy P."/>
            <person name="Geml J."/>
            <person name="Haridas S."/>
            <person name="Hughes K."/>
            <person name="Justo A."/>
            <person name="Karasinski D."/>
            <person name="Kautmanova I."/>
            <person name="Kiss B."/>
            <person name="Kocsube S."/>
            <person name="Kotiranta H."/>
            <person name="LaButti K.M."/>
            <person name="Lechner B.E."/>
            <person name="Liimatainen K."/>
            <person name="Lipzen A."/>
            <person name="Lukacs Z."/>
            <person name="Mihaltcheva S."/>
            <person name="Morgado L.N."/>
            <person name="Niskanen T."/>
            <person name="Noordeloos M.E."/>
            <person name="Ohm R.A."/>
            <person name="Ortiz-Santana B."/>
            <person name="Ovrebo C."/>
            <person name="Racz N."/>
            <person name="Riley R."/>
            <person name="Savchenko A."/>
            <person name="Shiryaev A."/>
            <person name="Soop K."/>
            <person name="Spirin V."/>
            <person name="Szebenyi C."/>
            <person name="Tomsovsky M."/>
            <person name="Tulloss R.E."/>
            <person name="Uehling J."/>
            <person name="Grigoriev I.V."/>
            <person name="Vagvolgyi C."/>
            <person name="Papp T."/>
            <person name="Martin F.M."/>
            <person name="Miettinen O."/>
            <person name="Hibbett D.S."/>
            <person name="Nagy L.G."/>
        </authorList>
    </citation>
    <scope>NUCLEOTIDE SEQUENCE [LARGE SCALE GENOMIC DNA]</scope>
    <source>
        <strain evidence="1 2">CBS 962.96</strain>
    </source>
</reference>
<accession>A0A4S8KI44</accession>
<sequence length="114" mass="13114">MTTITDIEPPPSLEDLPDELIHGIIVILDLDEGSPFLKAKREPYMPFYPTPYRMSLVNHRLRRLSLPILFKNICFELQLGDADSICDIDLKPEVERLMKALKYNAHLTPLIRLG</sequence>
<protein>
    <recommendedName>
        <fullName evidence="3">F-box domain-containing protein</fullName>
    </recommendedName>
</protein>